<dbReference type="PANTHER" id="PTHR43279">
    <property type="entry name" value="CATECHOL-2,3-DIOXYGENASE"/>
    <property type="match status" value="1"/>
</dbReference>
<evidence type="ECO:0000259" key="2">
    <source>
        <dbReference type="PROSITE" id="PS51819"/>
    </source>
</evidence>
<dbReference type="Gene3D" id="3.10.180.10">
    <property type="entry name" value="2,3-Dihydroxybiphenyl 1,2-Dioxygenase, domain 1"/>
    <property type="match status" value="2"/>
</dbReference>
<dbReference type="AlphaFoldDB" id="A0A6B8RVE0"/>
<dbReference type="SUPFAM" id="SSF54593">
    <property type="entry name" value="Glyoxalase/Bleomycin resistance protein/Dihydroxybiphenyl dioxygenase"/>
    <property type="match status" value="2"/>
</dbReference>
<gene>
    <name evidence="3" type="ORF">EHS13_32485</name>
</gene>
<evidence type="ECO:0000256" key="1">
    <source>
        <dbReference type="ARBA" id="ARBA00022723"/>
    </source>
</evidence>
<reference evidence="4" key="1">
    <citation type="submission" date="2018-11" db="EMBL/GenBank/DDBJ databases">
        <title>Complete genome sequence of Paenibacillus sp. ML311-T8.</title>
        <authorList>
            <person name="Nam Y.-D."/>
            <person name="Kang J."/>
            <person name="Chung W.-H."/>
            <person name="Park Y.S."/>
        </authorList>
    </citation>
    <scope>NUCLEOTIDE SEQUENCE [LARGE SCALE GENOMIC DNA]</scope>
    <source>
        <strain evidence="4">ML311-T8</strain>
    </source>
</reference>
<dbReference type="PROSITE" id="PS51819">
    <property type="entry name" value="VOC"/>
    <property type="match status" value="2"/>
</dbReference>
<protein>
    <submittedName>
        <fullName evidence="3">VOC family protein</fullName>
    </submittedName>
</protein>
<dbReference type="EMBL" id="CP034235">
    <property type="protein sequence ID" value="QGQ99246.1"/>
    <property type="molecule type" value="Genomic_DNA"/>
</dbReference>
<dbReference type="Proteomes" id="UP000426246">
    <property type="component" value="Chromosome"/>
</dbReference>
<feature type="domain" description="VOC" evidence="2">
    <location>
        <begin position="10"/>
        <end position="127"/>
    </location>
</feature>
<dbReference type="PROSITE" id="PS00934">
    <property type="entry name" value="GLYOXALASE_I_1"/>
    <property type="match status" value="1"/>
</dbReference>
<feature type="domain" description="VOC" evidence="2">
    <location>
        <begin position="170"/>
        <end position="286"/>
    </location>
</feature>
<dbReference type="RefSeq" id="WP_155704356.1">
    <property type="nucleotide sequence ID" value="NZ_CP034235.1"/>
</dbReference>
<dbReference type="InterPro" id="IPR004360">
    <property type="entry name" value="Glyas_Fos-R_dOase_dom"/>
</dbReference>
<keyword evidence="4" id="KW-1185">Reference proteome</keyword>
<name>A0A6B8RVE0_9BACL</name>
<dbReference type="CDD" id="cd16359">
    <property type="entry name" value="VOC_BsCatE_like_C"/>
    <property type="match status" value="1"/>
</dbReference>
<dbReference type="CDD" id="cd07255">
    <property type="entry name" value="VOC_BsCatE_like_N"/>
    <property type="match status" value="1"/>
</dbReference>
<dbReference type="GO" id="GO:0046872">
    <property type="term" value="F:metal ion binding"/>
    <property type="evidence" value="ECO:0007669"/>
    <property type="project" value="UniProtKB-KW"/>
</dbReference>
<dbReference type="PANTHER" id="PTHR43279:SF1">
    <property type="entry name" value="CATECHOL-2,3-DIOXYGENASE"/>
    <property type="match status" value="1"/>
</dbReference>
<evidence type="ECO:0000313" key="4">
    <source>
        <dbReference type="Proteomes" id="UP000426246"/>
    </source>
</evidence>
<dbReference type="Pfam" id="PF00903">
    <property type="entry name" value="Glyoxalase"/>
    <property type="match status" value="2"/>
</dbReference>
<accession>A0A6B8RVE0</accession>
<dbReference type="InterPro" id="IPR037523">
    <property type="entry name" value="VOC_core"/>
</dbReference>
<dbReference type="OrthoDB" id="9792626at2"/>
<sequence>MTHPIHPQTSIGAVYLKVSDLERSAQFYQDVVGFRVLSENELKVELTTDGRNPLLVLEKIPNAVVLPRKNTTGLYHFAILVPTRNDLSLSVRNLIKHNLHVGQADHLVSEALYIADPENNGIEIYVDRPRNEWTYNENGEIKMAVDPIEWQGLIDEAGDAEWSGLAEGTVMGHIHLHVADLKATEQFYVDILGFKIMAHMANSALFLSAGGYHHHLGMNVWAGVGAPQPPDNAAGLRYYTIVLPDKAALEEVLNKLRIADISVEPSDEGWFVQDPSKNKILLVSQV</sequence>
<dbReference type="InterPro" id="IPR029068">
    <property type="entry name" value="Glyas_Bleomycin-R_OHBP_Dase"/>
</dbReference>
<dbReference type="InterPro" id="IPR018146">
    <property type="entry name" value="Glyoxalase_1_CS"/>
</dbReference>
<dbReference type="KEGG" id="ppsc:EHS13_32485"/>
<organism evidence="3 4">
    <name type="scientific">Paenibacillus psychroresistens</name>
    <dbReference type="NCBI Taxonomy" id="1778678"/>
    <lineage>
        <taxon>Bacteria</taxon>
        <taxon>Bacillati</taxon>
        <taxon>Bacillota</taxon>
        <taxon>Bacilli</taxon>
        <taxon>Bacillales</taxon>
        <taxon>Paenibacillaceae</taxon>
        <taxon>Paenibacillus</taxon>
    </lineage>
</organism>
<keyword evidence="1" id="KW-0479">Metal-binding</keyword>
<evidence type="ECO:0000313" key="3">
    <source>
        <dbReference type="EMBL" id="QGQ99246.1"/>
    </source>
</evidence>
<proteinExistence type="predicted"/>
<dbReference type="GO" id="GO:0004462">
    <property type="term" value="F:lactoylglutathione lyase activity"/>
    <property type="evidence" value="ECO:0007669"/>
    <property type="project" value="InterPro"/>
</dbReference>